<dbReference type="AlphaFoldDB" id="A0AAQ3RAG4"/>
<dbReference type="InterPro" id="IPR011989">
    <property type="entry name" value="ARM-like"/>
</dbReference>
<feature type="domain" description="Protein HGH1 C-terminal" evidence="5">
    <location>
        <begin position="292"/>
        <end position="346"/>
    </location>
</feature>
<reference evidence="6 7" key="1">
    <citation type="submission" date="2023-11" db="EMBL/GenBank/DDBJ databases">
        <title>An acidophilic fungus is an integral part of prey digestion in a carnivorous sundew plant.</title>
        <authorList>
            <person name="Tsai I.J."/>
        </authorList>
    </citation>
    <scope>NUCLEOTIDE SEQUENCE [LARGE SCALE GENOMIC DNA]</scope>
    <source>
        <strain evidence="6">169a</strain>
    </source>
</reference>
<evidence type="ECO:0000313" key="7">
    <source>
        <dbReference type="Proteomes" id="UP001303373"/>
    </source>
</evidence>
<evidence type="ECO:0000259" key="5">
    <source>
        <dbReference type="Pfam" id="PF04064"/>
    </source>
</evidence>
<sequence length="366" mass="41125">MPTELEELVEFLHHGNTQIRQIAAENLVGYTTAQPSLFKYNQLEPIKDLKMLIKDYPPIAKNALTMLVNLSEDSEVLGCLMEDDPFMESLLKRVTDPKEKNADLVCMLVANLAKSPNITKLLTLSRTVPKTLSTSPFAIDQLLDCFVKGATGTYNADANYDYLSYPVADLAKHEEGRVHFLTPREADANIVPLTKLIVFTEHGSTIRRRGVANTIKNICFHIPAHERLLANEGDETDSGAGIGLLPYILLPLMGSEEYDDDDTEGMLDEVQLLPPDKARESQNDIIITHLETLLLLTTTRQGRDRLRAIKVYPIVRELHLHSDDPEVREACDRLVQVIMRDEEGEGKEMPKLEELPDDDDQIVEIA</sequence>
<dbReference type="PANTHER" id="PTHR13387">
    <property type="entry name" value="PROTEIN HGH1 HOMOLOG"/>
    <property type="match status" value="1"/>
</dbReference>
<keyword evidence="7" id="KW-1185">Reference proteome</keyword>
<evidence type="ECO:0000256" key="3">
    <source>
        <dbReference type="SAM" id="MobiDB-lite"/>
    </source>
</evidence>
<gene>
    <name evidence="6" type="ORF">R9X50_00488100</name>
</gene>
<organism evidence="6 7">
    <name type="scientific">Acrodontium crateriforme</name>
    <dbReference type="NCBI Taxonomy" id="150365"/>
    <lineage>
        <taxon>Eukaryota</taxon>
        <taxon>Fungi</taxon>
        <taxon>Dikarya</taxon>
        <taxon>Ascomycota</taxon>
        <taxon>Pezizomycotina</taxon>
        <taxon>Dothideomycetes</taxon>
        <taxon>Dothideomycetidae</taxon>
        <taxon>Mycosphaerellales</taxon>
        <taxon>Teratosphaeriaceae</taxon>
        <taxon>Acrodontium</taxon>
    </lineage>
</organism>
<evidence type="ECO:0000256" key="1">
    <source>
        <dbReference type="ARBA" id="ARBA00006712"/>
    </source>
</evidence>
<evidence type="ECO:0000259" key="4">
    <source>
        <dbReference type="Pfam" id="PF04063"/>
    </source>
</evidence>
<dbReference type="Pfam" id="PF04064">
    <property type="entry name" value="DUF384"/>
    <property type="match status" value="1"/>
</dbReference>
<dbReference type="PANTHER" id="PTHR13387:SF9">
    <property type="entry name" value="PROTEIN HGH1 HOMOLOG"/>
    <property type="match status" value="1"/>
</dbReference>
<evidence type="ECO:0000256" key="2">
    <source>
        <dbReference type="ARBA" id="ARBA00014076"/>
    </source>
</evidence>
<dbReference type="InterPro" id="IPR007205">
    <property type="entry name" value="Protein_HGH1_N"/>
</dbReference>
<dbReference type="InterPro" id="IPR007206">
    <property type="entry name" value="Protein_HGH1_C"/>
</dbReference>
<protein>
    <recommendedName>
        <fullName evidence="2">Protein HGH1 homolog</fullName>
    </recommendedName>
</protein>
<dbReference type="Gene3D" id="1.25.10.10">
    <property type="entry name" value="Leucine-rich Repeat Variant"/>
    <property type="match status" value="1"/>
</dbReference>
<dbReference type="Pfam" id="PF04063">
    <property type="entry name" value="DUF383"/>
    <property type="match status" value="1"/>
</dbReference>
<feature type="region of interest" description="Disordered" evidence="3">
    <location>
        <begin position="342"/>
        <end position="366"/>
    </location>
</feature>
<dbReference type="InterPro" id="IPR016024">
    <property type="entry name" value="ARM-type_fold"/>
</dbReference>
<evidence type="ECO:0000313" key="6">
    <source>
        <dbReference type="EMBL" id="WPH02026.1"/>
    </source>
</evidence>
<accession>A0AAQ3RAG4</accession>
<dbReference type="Proteomes" id="UP001303373">
    <property type="component" value="Chromosome 7"/>
</dbReference>
<dbReference type="EMBL" id="CP138586">
    <property type="protein sequence ID" value="WPH02026.1"/>
    <property type="molecule type" value="Genomic_DNA"/>
</dbReference>
<feature type="domain" description="Protein HGH1 N-terminal" evidence="4">
    <location>
        <begin position="94"/>
        <end position="286"/>
    </location>
</feature>
<dbReference type="SUPFAM" id="SSF48371">
    <property type="entry name" value="ARM repeat"/>
    <property type="match status" value="1"/>
</dbReference>
<comment type="similarity">
    <text evidence="1">Belongs to the HGH1 family.</text>
</comment>
<proteinExistence type="inferred from homology"/>
<feature type="compositionally biased region" description="Acidic residues" evidence="3">
    <location>
        <begin position="355"/>
        <end position="366"/>
    </location>
</feature>
<name>A0AAQ3RAG4_9PEZI</name>
<dbReference type="InterPro" id="IPR039717">
    <property type="entry name" value="Hgh1"/>
</dbReference>